<dbReference type="RefSeq" id="WP_326277205.1">
    <property type="nucleotide sequence ID" value="NZ_JAYKYV010000002.1"/>
</dbReference>
<dbReference type="Gene3D" id="2.30.29.80">
    <property type="match status" value="1"/>
</dbReference>
<keyword evidence="3" id="KW-1185">Reference proteome</keyword>
<dbReference type="PANTHER" id="PTHR40606">
    <property type="match status" value="1"/>
</dbReference>
<dbReference type="Proteomes" id="UP001355298">
    <property type="component" value="Unassembled WGS sequence"/>
</dbReference>
<dbReference type="Pfam" id="PF07411">
    <property type="entry name" value="DUF1508"/>
    <property type="match status" value="2"/>
</dbReference>
<organism evidence="2 3">
    <name type="scientific">Flagellimonas halotolerans</name>
    <dbReference type="NCBI Taxonomy" id="3112164"/>
    <lineage>
        <taxon>Bacteria</taxon>
        <taxon>Pseudomonadati</taxon>
        <taxon>Bacteroidota</taxon>
        <taxon>Flavobacteriia</taxon>
        <taxon>Flavobacteriales</taxon>
        <taxon>Flavobacteriaceae</taxon>
        <taxon>Flagellimonas</taxon>
    </lineage>
</organism>
<name>A0ABU6IN64_9FLAO</name>
<accession>A0ABU6IN64</accession>
<feature type="domain" description="DUF1508" evidence="1">
    <location>
        <begin position="63"/>
        <end position="109"/>
    </location>
</feature>
<evidence type="ECO:0000313" key="2">
    <source>
        <dbReference type="EMBL" id="MEC4264417.1"/>
    </source>
</evidence>
<feature type="domain" description="DUF1508" evidence="1">
    <location>
        <begin position="12"/>
        <end position="52"/>
    </location>
</feature>
<dbReference type="SUPFAM" id="SSF160113">
    <property type="entry name" value="YegP-like"/>
    <property type="match status" value="2"/>
</dbReference>
<dbReference type="InterPro" id="IPR051141">
    <property type="entry name" value="UPF0339_domain"/>
</dbReference>
<protein>
    <submittedName>
        <fullName evidence="2">YegP family protein</fullName>
    </submittedName>
</protein>
<gene>
    <name evidence="2" type="ORF">VOP03_03585</name>
</gene>
<reference evidence="2 3" key="1">
    <citation type="submission" date="2024-01" db="EMBL/GenBank/DDBJ databases">
        <title>The strains designed SYSU M86414 and SYSU M84420 isolated from the marine sediment in San Sha City (Hainan Province, China).</title>
        <authorList>
            <person name="Guo D."/>
        </authorList>
    </citation>
    <scope>NUCLEOTIDE SEQUENCE [LARGE SCALE GENOMIC DNA]</scope>
    <source>
        <strain evidence="2 3">SYSU M84420</strain>
    </source>
</reference>
<evidence type="ECO:0000313" key="3">
    <source>
        <dbReference type="Proteomes" id="UP001355298"/>
    </source>
</evidence>
<dbReference type="PANTHER" id="PTHR40606:SF1">
    <property type="entry name" value="UPF0339 PROTEIN YEGP"/>
    <property type="match status" value="1"/>
</dbReference>
<comment type="caution">
    <text evidence="2">The sequence shown here is derived from an EMBL/GenBank/DDBJ whole genome shotgun (WGS) entry which is preliminary data.</text>
</comment>
<sequence length="112" mass="12559">MSAKFKIFRSTSDGYYYFRLVSYSDKTLIVSEGYTTKQACLNGVESIKKNSQIPGKFEVAQARNGKYFFRLIAGNGQIIGTSEFFSSKSALEKTLDLVRINANTAEVLDLVY</sequence>
<dbReference type="InterPro" id="IPR010879">
    <property type="entry name" value="DUF1508"/>
</dbReference>
<dbReference type="EMBL" id="JAYMGW010000002">
    <property type="protein sequence ID" value="MEC4264417.1"/>
    <property type="molecule type" value="Genomic_DNA"/>
</dbReference>
<evidence type="ECO:0000259" key="1">
    <source>
        <dbReference type="Pfam" id="PF07411"/>
    </source>
</evidence>
<proteinExistence type="predicted"/>
<dbReference type="InterPro" id="IPR036913">
    <property type="entry name" value="YegP-like_sf"/>
</dbReference>